<dbReference type="GO" id="GO:0019843">
    <property type="term" value="F:rRNA binding"/>
    <property type="evidence" value="ECO:0007669"/>
    <property type="project" value="UniProtKB-UniRule"/>
</dbReference>
<dbReference type="PROSITE" id="PS50159">
    <property type="entry name" value="RIBOSOMAL_S13_2"/>
    <property type="match status" value="1"/>
</dbReference>
<dbReference type="EMBL" id="LN999057">
    <property type="protein sequence ID" value="CUX79283.1"/>
    <property type="molecule type" value="Genomic_DNA"/>
</dbReference>
<dbReference type="Pfam" id="PF00416">
    <property type="entry name" value="Ribosomal_S13"/>
    <property type="match status" value="2"/>
</dbReference>
<gene>
    <name evidence="4 7" type="primary">rpsM</name>
    <name evidence="7" type="ORF">TPER_TP00145</name>
</gene>
<evidence type="ECO:0000313" key="8">
    <source>
        <dbReference type="Proteomes" id="UP000075234"/>
    </source>
</evidence>
<keyword evidence="2 4" id="KW-0689">Ribosomal protein</keyword>
<comment type="subunit">
    <text evidence="4">Part of the 30S ribosomal subunit. Forms a loose heterodimer with protein S19. Forms two bridges to the 50S subunit in the 70S ribosome.</text>
</comment>
<dbReference type="PROSITE" id="PS00646">
    <property type="entry name" value="RIBOSOMAL_S13_1"/>
    <property type="match status" value="1"/>
</dbReference>
<protein>
    <recommendedName>
        <fullName evidence="4">Small ribosomal subunit protein uS13</fullName>
    </recommendedName>
</protein>
<dbReference type="PANTHER" id="PTHR10871:SF1">
    <property type="entry name" value="SMALL RIBOSOMAL SUBUNIT PROTEIN US13M"/>
    <property type="match status" value="1"/>
</dbReference>
<sequence>MQAQPQAQATPGVGMRAMGVDIPGNLSLEIGLTHIHGIGRALSASTCLAARVDLRRAVRTLRDAEIHRLRQALGQLTLQDELRRRVSKSVRRLVDINSLRGLRHGRHLPVRGQRTRTNAKTCKRRRPGGARAAT</sequence>
<comment type="similarity">
    <text evidence="1 4 5">Belongs to the universal ribosomal protein uS13 family.</text>
</comment>
<evidence type="ECO:0000256" key="3">
    <source>
        <dbReference type="ARBA" id="ARBA00023274"/>
    </source>
</evidence>
<evidence type="ECO:0000313" key="7">
    <source>
        <dbReference type="EMBL" id="CUX79283.1"/>
    </source>
</evidence>
<dbReference type="InterPro" id="IPR010979">
    <property type="entry name" value="Ribosomal_uS13-like_H2TH"/>
</dbReference>
<dbReference type="AlphaFoldDB" id="A0A143WPY6"/>
<dbReference type="GO" id="GO:0003735">
    <property type="term" value="F:structural constituent of ribosome"/>
    <property type="evidence" value="ECO:0007669"/>
    <property type="project" value="InterPro"/>
</dbReference>
<evidence type="ECO:0000256" key="2">
    <source>
        <dbReference type="ARBA" id="ARBA00022980"/>
    </source>
</evidence>
<dbReference type="InterPro" id="IPR027437">
    <property type="entry name" value="Rbsml_uS13_C"/>
</dbReference>
<organism evidence="7 8">
    <name type="scientific">Tremblaya princeps</name>
    <dbReference type="NCBI Taxonomy" id="189385"/>
    <lineage>
        <taxon>Bacteria</taxon>
        <taxon>Pseudomonadati</taxon>
        <taxon>Pseudomonadota</taxon>
        <taxon>Betaproteobacteria</taxon>
        <taxon>Candidatus Tremblayella</taxon>
    </lineage>
</organism>
<keyword evidence="4" id="KW-0699">rRNA-binding</keyword>
<keyword evidence="3 4" id="KW-0687">Ribonucleoprotein</keyword>
<dbReference type="GO" id="GO:0006412">
    <property type="term" value="P:translation"/>
    <property type="evidence" value="ECO:0007669"/>
    <property type="project" value="UniProtKB-UniRule"/>
</dbReference>
<dbReference type="GO" id="GO:0000049">
    <property type="term" value="F:tRNA binding"/>
    <property type="evidence" value="ECO:0007669"/>
    <property type="project" value="UniProtKB-UniRule"/>
</dbReference>
<dbReference type="Gene3D" id="1.10.8.50">
    <property type="match status" value="1"/>
</dbReference>
<evidence type="ECO:0000256" key="1">
    <source>
        <dbReference type="ARBA" id="ARBA00008080"/>
    </source>
</evidence>
<dbReference type="HAMAP" id="MF_01315">
    <property type="entry name" value="Ribosomal_uS13"/>
    <property type="match status" value="1"/>
</dbReference>
<name>A0A143WPY6_TREPR</name>
<dbReference type="Gene3D" id="4.10.910.10">
    <property type="entry name" value="30s ribosomal protein s13, domain 2"/>
    <property type="match status" value="1"/>
</dbReference>
<proteinExistence type="inferred from homology"/>
<evidence type="ECO:0000256" key="5">
    <source>
        <dbReference type="RuleBase" id="RU003830"/>
    </source>
</evidence>
<dbReference type="Proteomes" id="UP000075234">
    <property type="component" value="Chromosome I"/>
</dbReference>
<dbReference type="PANTHER" id="PTHR10871">
    <property type="entry name" value="30S RIBOSOMAL PROTEIN S13/40S RIBOSOMAL PROTEIN S18"/>
    <property type="match status" value="1"/>
</dbReference>
<evidence type="ECO:0000256" key="6">
    <source>
        <dbReference type="SAM" id="MobiDB-lite"/>
    </source>
</evidence>
<dbReference type="GO" id="GO:0015935">
    <property type="term" value="C:small ribosomal subunit"/>
    <property type="evidence" value="ECO:0007669"/>
    <property type="project" value="TreeGrafter"/>
</dbReference>
<dbReference type="InterPro" id="IPR001892">
    <property type="entry name" value="Ribosomal_uS13"/>
</dbReference>
<comment type="function">
    <text evidence="4">Located at the top of the head of the 30S subunit, it contacts several helices of the 16S rRNA. In the 70S ribosome it contacts the 23S rRNA (bridge B1a) and protein L5 of the 50S subunit (bridge B1b), connecting the 2 subunits; these bridges are implicated in subunit movement. Contacts the tRNAs in the A and P-sites.</text>
</comment>
<dbReference type="SUPFAM" id="SSF46946">
    <property type="entry name" value="S13-like H2TH domain"/>
    <property type="match status" value="1"/>
</dbReference>
<dbReference type="PATRIC" id="fig|189385.4.peg.209"/>
<dbReference type="InterPro" id="IPR018269">
    <property type="entry name" value="Ribosomal_uS13_CS"/>
</dbReference>
<dbReference type="PIRSF" id="PIRSF002134">
    <property type="entry name" value="Ribosomal_S13"/>
    <property type="match status" value="1"/>
</dbReference>
<dbReference type="GO" id="GO:0005829">
    <property type="term" value="C:cytosol"/>
    <property type="evidence" value="ECO:0007669"/>
    <property type="project" value="TreeGrafter"/>
</dbReference>
<accession>A0A143WPY6</accession>
<keyword evidence="4" id="KW-0694">RNA-binding</keyword>
<feature type="region of interest" description="Disordered" evidence="6">
    <location>
        <begin position="112"/>
        <end position="134"/>
    </location>
</feature>
<reference evidence="8" key="1">
    <citation type="submission" date="2016-01" db="EMBL/GenBank/DDBJ databases">
        <authorList>
            <person name="Husnik F."/>
        </authorList>
    </citation>
    <scope>NUCLEOTIDE SEQUENCE [LARGE SCALE GENOMIC DNA]</scope>
</reference>
<evidence type="ECO:0000256" key="4">
    <source>
        <dbReference type="HAMAP-Rule" id="MF_01315"/>
    </source>
</evidence>
<keyword evidence="4" id="KW-0820">tRNA-binding</keyword>